<accession>C5A211</accession>
<gene>
    <name evidence="2" type="ordered locus">TGAM_1928</name>
</gene>
<dbReference type="PaxDb" id="593117-TGAM_1928"/>
<protein>
    <recommendedName>
        <fullName evidence="1">DUF835 domain-containing protein</fullName>
    </recommendedName>
</protein>
<dbReference type="Pfam" id="PF05763">
    <property type="entry name" value="DUF835"/>
    <property type="match status" value="1"/>
</dbReference>
<feature type="domain" description="DUF835" evidence="1">
    <location>
        <begin position="33"/>
        <end position="159"/>
    </location>
</feature>
<dbReference type="EMBL" id="CP001398">
    <property type="protein sequence ID" value="ACS34430.1"/>
    <property type="molecule type" value="Genomic_DNA"/>
</dbReference>
<evidence type="ECO:0000259" key="1">
    <source>
        <dbReference type="Pfam" id="PF05763"/>
    </source>
</evidence>
<sequence length="163" mass="18409">MGPLLYRRHSGLRWKPLDNGGRSDVVVHPSQLRTLVVNKLSSNRPVLLIGRDPPQLIVRKLGVNDSRLRLLWLSTVEHLNAVSPRDLYKLEFYVTKDVSTRKSDVILDGIEYLILESGLVPTLKFLAKVNDITLLNGSRLHLVLGDALNDREVALLRRTLGVF</sequence>
<keyword evidence="3" id="KW-1185">Reference proteome</keyword>
<reference evidence="2 3" key="1">
    <citation type="journal article" date="2007" name="Genome Biol.">
        <title>Genome analysis and genome-wide proteomics of Thermococcus gammatolerans, the most radioresistant organism known amongst the Archaea.</title>
        <authorList>
            <person name="Zivanovic Y."/>
            <person name="Armengaud J."/>
            <person name="Lagorce A."/>
            <person name="Leplat C."/>
            <person name="Guerin P."/>
            <person name="Dutertre M."/>
            <person name="Anthouard V."/>
            <person name="Forterre P."/>
            <person name="Wincker P."/>
            <person name="Confalonieri F."/>
        </authorList>
    </citation>
    <scope>NUCLEOTIDE SEQUENCE [LARGE SCALE GENOMIC DNA]</scope>
    <source>
        <strain evidence="3">DSM 15229 / JCM 11827 / EJ3</strain>
    </source>
</reference>
<organism evidence="2 3">
    <name type="scientific">Thermococcus gammatolerans (strain DSM 15229 / JCM 11827 / EJ3)</name>
    <dbReference type="NCBI Taxonomy" id="593117"/>
    <lineage>
        <taxon>Archaea</taxon>
        <taxon>Methanobacteriati</taxon>
        <taxon>Methanobacteriota</taxon>
        <taxon>Thermococci</taxon>
        <taxon>Thermococcales</taxon>
        <taxon>Thermococcaceae</taxon>
        <taxon>Thermococcus</taxon>
    </lineage>
</organism>
<dbReference type="STRING" id="593117.TGAM_1928"/>
<dbReference type="OrthoDB" id="89705at2157"/>
<dbReference type="AlphaFoldDB" id="C5A211"/>
<dbReference type="RefSeq" id="WP_015859536.1">
    <property type="nucleotide sequence ID" value="NC_012804.1"/>
</dbReference>
<dbReference type="PATRIC" id="fig|593117.10.peg.1938"/>
<dbReference type="InterPro" id="IPR008553">
    <property type="entry name" value="DUF835"/>
</dbReference>
<dbReference type="Proteomes" id="UP000001488">
    <property type="component" value="Chromosome"/>
</dbReference>
<dbReference type="GeneID" id="7987162"/>
<name>C5A211_THEGJ</name>
<evidence type="ECO:0000313" key="3">
    <source>
        <dbReference type="Proteomes" id="UP000001488"/>
    </source>
</evidence>
<evidence type="ECO:0000313" key="2">
    <source>
        <dbReference type="EMBL" id="ACS34430.1"/>
    </source>
</evidence>
<dbReference type="eggNOG" id="arCOG03797">
    <property type="taxonomic scope" value="Archaea"/>
</dbReference>
<dbReference type="KEGG" id="tga:TGAM_1928"/>
<proteinExistence type="predicted"/>
<dbReference type="HOGENOM" id="CLU_1727324_0_0_2"/>